<reference evidence="1 2" key="1">
    <citation type="submission" date="2020-08" db="EMBL/GenBank/DDBJ databases">
        <title>Genomic Encyclopedia of Type Strains, Phase IV (KMG-IV): sequencing the most valuable type-strain genomes for metagenomic binning, comparative biology and taxonomic classification.</title>
        <authorList>
            <person name="Goeker M."/>
        </authorList>
    </citation>
    <scope>NUCLEOTIDE SEQUENCE [LARGE SCALE GENOMIC DNA]</scope>
    <source>
        <strain evidence="1 2">DSM 16325</strain>
    </source>
</reference>
<organism evidence="1 2">
    <name type="scientific">Anoxybacteroides tepidamans</name>
    <dbReference type="NCBI Taxonomy" id="265948"/>
    <lineage>
        <taxon>Bacteria</taxon>
        <taxon>Bacillati</taxon>
        <taxon>Bacillota</taxon>
        <taxon>Bacilli</taxon>
        <taxon>Bacillales</taxon>
        <taxon>Anoxybacillaceae</taxon>
        <taxon>Anoxybacteroides</taxon>
    </lineage>
</organism>
<dbReference type="EMBL" id="JACHEP010000002">
    <property type="protein sequence ID" value="MBB5323780.1"/>
    <property type="molecule type" value="Genomic_DNA"/>
</dbReference>
<protein>
    <submittedName>
        <fullName evidence="1">Uncharacterized protein</fullName>
    </submittedName>
</protein>
<sequence length="48" mass="5528">MMLTYRIIKRLFPSACGIADDHILFHSVFVDPYQQVNIHEQVLPATQA</sequence>
<gene>
    <name evidence="1" type="ORF">HNQ34_000872</name>
</gene>
<keyword evidence="2" id="KW-1185">Reference proteome</keyword>
<name>A0A7W8INE8_9BACL</name>
<accession>A0A7W8INE8</accession>
<evidence type="ECO:0000313" key="1">
    <source>
        <dbReference type="EMBL" id="MBB5323780.1"/>
    </source>
</evidence>
<dbReference type="Proteomes" id="UP000520011">
    <property type="component" value="Unassembled WGS sequence"/>
</dbReference>
<comment type="caution">
    <text evidence="1">The sequence shown here is derived from an EMBL/GenBank/DDBJ whole genome shotgun (WGS) entry which is preliminary data.</text>
</comment>
<proteinExistence type="predicted"/>
<dbReference type="RefSeq" id="WP_246363784.1">
    <property type="nucleotide sequence ID" value="NZ_JACHEP010000002.1"/>
</dbReference>
<evidence type="ECO:0000313" key="2">
    <source>
        <dbReference type="Proteomes" id="UP000520011"/>
    </source>
</evidence>
<dbReference type="AlphaFoldDB" id="A0A7W8INE8"/>